<feature type="domain" description="Methyltransferase type 11" evidence="4">
    <location>
        <begin position="59"/>
        <end position="152"/>
    </location>
</feature>
<comment type="caution">
    <text evidence="5">The sequence shown here is derived from an EMBL/GenBank/DDBJ whole genome shotgun (WGS) entry which is preliminary data.</text>
</comment>
<evidence type="ECO:0000256" key="3">
    <source>
        <dbReference type="ARBA" id="ARBA00022691"/>
    </source>
</evidence>
<sequence length="203" mass="21652">MSNFLNKIYDARDAGETRRVYDDWATSYEAELADQGYATPARCAAALRKYARDTDAPILDFGCGTGLSGQALQKAGFQVIDGVDLSPGMLAVARDKGVYRSLDQIEAGAALPFDDGAYPLMSAVGAIGAGAAPAGAFHTLMRNLPKRGLLVFSLNGRTLQEHAYEGAMSEWTDCGAAQLLFRKDGPHLPGIDLNATVYVIEKS</sequence>
<organism evidence="5 6">
    <name type="scientific">Pseudosulfitobacter koreensis</name>
    <dbReference type="NCBI Taxonomy" id="2968472"/>
    <lineage>
        <taxon>Bacteria</taxon>
        <taxon>Pseudomonadati</taxon>
        <taxon>Pseudomonadota</taxon>
        <taxon>Alphaproteobacteria</taxon>
        <taxon>Rhodobacterales</taxon>
        <taxon>Roseobacteraceae</taxon>
        <taxon>Pseudosulfitobacter</taxon>
    </lineage>
</organism>
<dbReference type="SUPFAM" id="SSF53335">
    <property type="entry name" value="S-adenosyl-L-methionine-dependent methyltransferases"/>
    <property type="match status" value="1"/>
</dbReference>
<proteinExistence type="predicted"/>
<dbReference type="CDD" id="cd02440">
    <property type="entry name" value="AdoMet_MTases"/>
    <property type="match status" value="1"/>
</dbReference>
<protein>
    <submittedName>
        <fullName evidence="5">Methyltransferase domain-containing protein</fullName>
    </submittedName>
</protein>
<dbReference type="EMBL" id="JANKJG010000008">
    <property type="protein sequence ID" value="MCR8827275.1"/>
    <property type="molecule type" value="Genomic_DNA"/>
</dbReference>
<dbReference type="InterPro" id="IPR013216">
    <property type="entry name" value="Methyltransf_11"/>
</dbReference>
<evidence type="ECO:0000256" key="2">
    <source>
        <dbReference type="ARBA" id="ARBA00022679"/>
    </source>
</evidence>
<dbReference type="RefSeq" id="WP_258295043.1">
    <property type="nucleotide sequence ID" value="NZ_JANKJG010000008.1"/>
</dbReference>
<dbReference type="PANTHER" id="PTHR43464:SF19">
    <property type="entry name" value="UBIQUINONE BIOSYNTHESIS O-METHYLTRANSFERASE, MITOCHONDRIAL"/>
    <property type="match status" value="1"/>
</dbReference>
<keyword evidence="1 5" id="KW-0489">Methyltransferase</keyword>
<evidence type="ECO:0000259" key="4">
    <source>
        <dbReference type="Pfam" id="PF08241"/>
    </source>
</evidence>
<dbReference type="GO" id="GO:0032259">
    <property type="term" value="P:methylation"/>
    <property type="evidence" value="ECO:0007669"/>
    <property type="project" value="UniProtKB-KW"/>
</dbReference>
<keyword evidence="6" id="KW-1185">Reference proteome</keyword>
<dbReference type="GO" id="GO:0008168">
    <property type="term" value="F:methyltransferase activity"/>
    <property type="evidence" value="ECO:0007669"/>
    <property type="project" value="UniProtKB-KW"/>
</dbReference>
<reference evidence="5" key="1">
    <citation type="submission" date="2022-07" db="EMBL/GenBank/DDBJ databases">
        <title>Pseudosulfitobacter sp. strain AP-MA-4, whole genome sequence.</title>
        <authorList>
            <person name="Jiang Y."/>
        </authorList>
    </citation>
    <scope>NUCLEOTIDE SEQUENCE</scope>
    <source>
        <strain evidence="5">AP-MA-4</strain>
    </source>
</reference>
<evidence type="ECO:0000256" key="1">
    <source>
        <dbReference type="ARBA" id="ARBA00022603"/>
    </source>
</evidence>
<name>A0ABT1Z2E0_9RHOB</name>
<dbReference type="Gene3D" id="3.40.50.150">
    <property type="entry name" value="Vaccinia Virus protein VP39"/>
    <property type="match status" value="1"/>
</dbReference>
<gene>
    <name evidence="5" type="ORF">NTA49_12090</name>
</gene>
<dbReference type="InterPro" id="IPR029063">
    <property type="entry name" value="SAM-dependent_MTases_sf"/>
</dbReference>
<dbReference type="Pfam" id="PF08241">
    <property type="entry name" value="Methyltransf_11"/>
    <property type="match status" value="1"/>
</dbReference>
<keyword evidence="3" id="KW-0949">S-adenosyl-L-methionine</keyword>
<accession>A0ABT1Z2E0</accession>
<evidence type="ECO:0000313" key="6">
    <source>
        <dbReference type="Proteomes" id="UP001165396"/>
    </source>
</evidence>
<dbReference type="Proteomes" id="UP001165396">
    <property type="component" value="Unassembled WGS sequence"/>
</dbReference>
<keyword evidence="2" id="KW-0808">Transferase</keyword>
<dbReference type="PANTHER" id="PTHR43464">
    <property type="entry name" value="METHYLTRANSFERASE"/>
    <property type="match status" value="1"/>
</dbReference>
<evidence type="ECO:0000313" key="5">
    <source>
        <dbReference type="EMBL" id="MCR8827275.1"/>
    </source>
</evidence>